<dbReference type="AlphaFoldDB" id="A0A5A7NY08"/>
<dbReference type="GO" id="GO:0016853">
    <property type="term" value="F:isomerase activity"/>
    <property type="evidence" value="ECO:0007669"/>
    <property type="project" value="UniProtKB-KW"/>
</dbReference>
<evidence type="ECO:0000313" key="1">
    <source>
        <dbReference type="EMBL" id="GER25360.1"/>
    </source>
</evidence>
<dbReference type="EMBL" id="BKCP01000003">
    <property type="protein sequence ID" value="GER25360.1"/>
    <property type="molecule type" value="Genomic_DNA"/>
</dbReference>
<gene>
    <name evidence="1" type="ORF">STAS_00934</name>
</gene>
<accession>A0A5A7NY08</accession>
<evidence type="ECO:0000313" key="2">
    <source>
        <dbReference type="Proteomes" id="UP000325081"/>
    </source>
</evidence>
<dbReference type="Proteomes" id="UP000325081">
    <property type="component" value="Unassembled WGS sequence"/>
</dbReference>
<keyword evidence="2" id="KW-1185">Reference proteome</keyword>
<name>A0A5A7NY08_STRAF</name>
<organism evidence="1 2">
    <name type="scientific">Striga asiatica</name>
    <name type="common">Asiatic witchweed</name>
    <name type="synonym">Buchnera asiatica</name>
    <dbReference type="NCBI Taxonomy" id="4170"/>
    <lineage>
        <taxon>Eukaryota</taxon>
        <taxon>Viridiplantae</taxon>
        <taxon>Streptophyta</taxon>
        <taxon>Embryophyta</taxon>
        <taxon>Tracheophyta</taxon>
        <taxon>Spermatophyta</taxon>
        <taxon>Magnoliopsida</taxon>
        <taxon>eudicotyledons</taxon>
        <taxon>Gunneridae</taxon>
        <taxon>Pentapetalae</taxon>
        <taxon>asterids</taxon>
        <taxon>lamiids</taxon>
        <taxon>Lamiales</taxon>
        <taxon>Orobanchaceae</taxon>
        <taxon>Buchnereae</taxon>
        <taxon>Striga</taxon>
    </lineage>
</organism>
<proteinExistence type="predicted"/>
<comment type="caution">
    <text evidence="1">The sequence shown here is derived from an EMBL/GenBank/DDBJ whole genome shotgun (WGS) entry which is preliminary data.</text>
</comment>
<sequence length="181" mass="20649">MSQNGRIFYKTKLQSHKEKQIRREMVGYLSCKRQQSKARESQLKQNALIIIGVINSSRNPSIESAWSFLSAIQSGILLRNDDDNDEKCDPDESSIILASFSSREIVKNNARKRTSKFLQCTCTNAVASNGQGHRKRPYTSSGRPLRTNFGSVKTLSKWQPHLTTRKSGHFCFNTLFSRKYV</sequence>
<reference evidence="2" key="1">
    <citation type="journal article" date="2019" name="Curr. Biol.">
        <title>Genome Sequence of Striga asiatica Provides Insight into the Evolution of Plant Parasitism.</title>
        <authorList>
            <person name="Yoshida S."/>
            <person name="Kim S."/>
            <person name="Wafula E.K."/>
            <person name="Tanskanen J."/>
            <person name="Kim Y.M."/>
            <person name="Honaas L."/>
            <person name="Yang Z."/>
            <person name="Spallek T."/>
            <person name="Conn C.E."/>
            <person name="Ichihashi Y."/>
            <person name="Cheong K."/>
            <person name="Cui S."/>
            <person name="Der J.P."/>
            <person name="Gundlach H."/>
            <person name="Jiao Y."/>
            <person name="Hori C."/>
            <person name="Ishida J.K."/>
            <person name="Kasahara H."/>
            <person name="Kiba T."/>
            <person name="Kim M.S."/>
            <person name="Koo N."/>
            <person name="Laohavisit A."/>
            <person name="Lee Y.H."/>
            <person name="Lumba S."/>
            <person name="McCourt P."/>
            <person name="Mortimer J.C."/>
            <person name="Mutuku J.M."/>
            <person name="Nomura T."/>
            <person name="Sasaki-Sekimoto Y."/>
            <person name="Seto Y."/>
            <person name="Wang Y."/>
            <person name="Wakatake T."/>
            <person name="Sakakibara H."/>
            <person name="Demura T."/>
            <person name="Yamaguchi S."/>
            <person name="Yoneyama K."/>
            <person name="Manabe R.I."/>
            <person name="Nelson D.C."/>
            <person name="Schulman A.H."/>
            <person name="Timko M.P."/>
            <person name="dePamphilis C.W."/>
            <person name="Choi D."/>
            <person name="Shirasu K."/>
        </authorList>
    </citation>
    <scope>NUCLEOTIDE SEQUENCE [LARGE SCALE GENOMIC DNA]</scope>
    <source>
        <strain evidence="2">cv. UVA1</strain>
    </source>
</reference>
<keyword evidence="1" id="KW-0413">Isomerase</keyword>
<protein>
    <submittedName>
        <fullName evidence="1">Topoisomerase I damage affected protein 11</fullName>
    </submittedName>
</protein>